<keyword evidence="8" id="KW-0843">Virulence</keyword>
<dbReference type="GO" id="GO:0016052">
    <property type="term" value="P:carbohydrate catabolic process"/>
    <property type="evidence" value="ECO:0007669"/>
    <property type="project" value="TreeGrafter"/>
</dbReference>
<keyword evidence="15" id="KW-1185">Reference proteome</keyword>
<dbReference type="SMART" id="SM01110">
    <property type="entry name" value="Cutinase"/>
    <property type="match status" value="1"/>
</dbReference>
<evidence type="ECO:0000256" key="7">
    <source>
        <dbReference type="ARBA" id="ARBA00022801"/>
    </source>
</evidence>
<protein>
    <recommendedName>
        <fullName evidence="3">cutinase</fullName>
        <ecNumber evidence="3">3.1.1.74</ecNumber>
    </recommendedName>
</protein>
<dbReference type="GO" id="GO:0050525">
    <property type="term" value="F:cutinase activity"/>
    <property type="evidence" value="ECO:0007669"/>
    <property type="project" value="UniProtKB-EC"/>
</dbReference>
<evidence type="ECO:0000256" key="9">
    <source>
        <dbReference type="ARBA" id="ARBA00023157"/>
    </source>
</evidence>
<dbReference type="Gene3D" id="3.40.50.1820">
    <property type="entry name" value="alpha/beta hydrolase"/>
    <property type="match status" value="1"/>
</dbReference>
<dbReference type="PRINTS" id="PR00129">
    <property type="entry name" value="CUTINASE"/>
</dbReference>
<feature type="active site" evidence="11">
    <location>
        <position position="183"/>
    </location>
</feature>
<comment type="subcellular location">
    <subcellularLocation>
        <location evidence="1">Secreted</location>
    </subcellularLocation>
</comment>
<evidence type="ECO:0000256" key="12">
    <source>
        <dbReference type="PIRSR" id="PIRSR611150-2"/>
    </source>
</evidence>
<evidence type="ECO:0000256" key="6">
    <source>
        <dbReference type="ARBA" id="ARBA00022729"/>
    </source>
</evidence>
<dbReference type="InterPro" id="IPR043579">
    <property type="entry name" value="CUTINASE_2"/>
</dbReference>
<keyword evidence="4" id="KW-0719">Serine esterase</keyword>
<dbReference type="GeneID" id="70138437"/>
<evidence type="ECO:0000256" key="13">
    <source>
        <dbReference type="SAM" id="SignalP"/>
    </source>
</evidence>
<evidence type="ECO:0000313" key="14">
    <source>
        <dbReference type="EMBL" id="KAH6646058.1"/>
    </source>
</evidence>
<dbReference type="PROSITE" id="PS00931">
    <property type="entry name" value="CUTINASE_2"/>
    <property type="match status" value="1"/>
</dbReference>
<gene>
    <name evidence="14" type="ORF">BKA67DRAFT_92382</name>
</gene>
<feature type="disulfide bond" evidence="12">
    <location>
        <begin position="179"/>
        <end position="186"/>
    </location>
</feature>
<evidence type="ECO:0000256" key="11">
    <source>
        <dbReference type="PIRSR" id="PIRSR611150-1"/>
    </source>
</evidence>
<keyword evidence="7" id="KW-0378">Hydrolase</keyword>
<comment type="similarity">
    <text evidence="2">Belongs to the cutinase family.</text>
</comment>
<feature type="chain" id="PRO_5040329154" description="cutinase" evidence="13">
    <location>
        <begin position="19"/>
        <end position="214"/>
    </location>
</feature>
<feature type="signal peptide" evidence="13">
    <location>
        <begin position="1"/>
        <end position="18"/>
    </location>
</feature>
<evidence type="ECO:0000256" key="3">
    <source>
        <dbReference type="ARBA" id="ARBA00013095"/>
    </source>
</evidence>
<name>A0A9P8RHD7_9PEZI</name>
<dbReference type="InterPro" id="IPR029058">
    <property type="entry name" value="AB_hydrolase_fold"/>
</dbReference>
<comment type="catalytic activity">
    <reaction evidence="10">
        <text>cutin + H2O = cutin monomers.</text>
        <dbReference type="EC" id="3.1.1.74"/>
    </reaction>
</comment>
<dbReference type="EC" id="3.1.1.74" evidence="3"/>
<accession>A0A9P8RHD7</accession>
<evidence type="ECO:0000256" key="4">
    <source>
        <dbReference type="ARBA" id="ARBA00022487"/>
    </source>
</evidence>
<evidence type="ECO:0000313" key="15">
    <source>
        <dbReference type="Proteomes" id="UP000758603"/>
    </source>
</evidence>
<dbReference type="OrthoDB" id="3225429at2759"/>
<dbReference type="PANTHER" id="PTHR48250">
    <property type="entry name" value="CUTINASE 2-RELATED"/>
    <property type="match status" value="1"/>
</dbReference>
<reference evidence="14" key="1">
    <citation type="journal article" date="2021" name="Nat. Commun.">
        <title>Genetic determinants of endophytism in the Arabidopsis root mycobiome.</title>
        <authorList>
            <person name="Mesny F."/>
            <person name="Miyauchi S."/>
            <person name="Thiergart T."/>
            <person name="Pickel B."/>
            <person name="Atanasova L."/>
            <person name="Karlsson M."/>
            <person name="Huettel B."/>
            <person name="Barry K.W."/>
            <person name="Haridas S."/>
            <person name="Chen C."/>
            <person name="Bauer D."/>
            <person name="Andreopoulos W."/>
            <person name="Pangilinan J."/>
            <person name="LaButti K."/>
            <person name="Riley R."/>
            <person name="Lipzen A."/>
            <person name="Clum A."/>
            <person name="Drula E."/>
            <person name="Henrissat B."/>
            <person name="Kohler A."/>
            <person name="Grigoriev I.V."/>
            <person name="Martin F.M."/>
            <person name="Hacquard S."/>
        </authorList>
    </citation>
    <scope>NUCLEOTIDE SEQUENCE</scope>
    <source>
        <strain evidence="14">MPI-SDFR-AT-0073</strain>
    </source>
</reference>
<evidence type="ECO:0000256" key="5">
    <source>
        <dbReference type="ARBA" id="ARBA00022525"/>
    </source>
</evidence>
<dbReference type="InterPro" id="IPR000675">
    <property type="entry name" value="Cutinase/axe"/>
</dbReference>
<evidence type="ECO:0000256" key="10">
    <source>
        <dbReference type="ARBA" id="ARBA00034045"/>
    </source>
</evidence>
<dbReference type="GO" id="GO:0005576">
    <property type="term" value="C:extracellular region"/>
    <property type="evidence" value="ECO:0007669"/>
    <property type="project" value="UniProtKB-SubCell"/>
</dbReference>
<feature type="disulfide bond" evidence="12">
    <location>
        <begin position="41"/>
        <end position="117"/>
    </location>
</feature>
<organism evidence="14 15">
    <name type="scientific">Truncatella angustata</name>
    <dbReference type="NCBI Taxonomy" id="152316"/>
    <lineage>
        <taxon>Eukaryota</taxon>
        <taxon>Fungi</taxon>
        <taxon>Dikarya</taxon>
        <taxon>Ascomycota</taxon>
        <taxon>Pezizomycotina</taxon>
        <taxon>Sordariomycetes</taxon>
        <taxon>Xylariomycetidae</taxon>
        <taxon>Amphisphaeriales</taxon>
        <taxon>Sporocadaceae</taxon>
        <taxon>Truncatella</taxon>
    </lineage>
</organism>
<keyword evidence="6 13" id="KW-0732">Signal</keyword>
<dbReference type="InterPro" id="IPR011150">
    <property type="entry name" value="Cutinase_monf"/>
</dbReference>
<keyword evidence="9 12" id="KW-1015">Disulfide bond</keyword>
<dbReference type="AlphaFoldDB" id="A0A9P8RHD7"/>
<evidence type="ECO:0000256" key="1">
    <source>
        <dbReference type="ARBA" id="ARBA00004613"/>
    </source>
</evidence>
<feature type="active site" description="Nucleophile" evidence="11">
    <location>
        <position position="128"/>
    </location>
</feature>
<evidence type="ECO:0000256" key="8">
    <source>
        <dbReference type="ARBA" id="ARBA00023026"/>
    </source>
</evidence>
<dbReference type="RefSeq" id="XP_045952572.1">
    <property type="nucleotide sequence ID" value="XM_046109546.1"/>
</dbReference>
<keyword evidence="5" id="KW-0964">Secreted</keyword>
<comment type="caution">
    <text evidence="14">The sequence shown here is derived from an EMBL/GenBank/DDBJ whole genome shotgun (WGS) entry which is preliminary data.</text>
</comment>
<sequence length="214" mass="21995">MKFSLSIAQAFLVALVASAPVEILERKTYGTTANEYTQGTCKSVILFFARGTTQAGNLGDMPGQQFATALSNAIGTDFAAQGISYSASLVGNLASGGCPADEAEDMAVLITQAATKCPSAKLVVAGYSQGAAMVHRSIEQLSAATVAKIAAAVTFGDTQKQQDGGKIPNIAVAKTKIYCNSGDLVCQGTLIITSAHGDYTSSVNPAVTFIKTLL</sequence>
<dbReference type="EMBL" id="JAGPXC010000010">
    <property type="protein sequence ID" value="KAH6646058.1"/>
    <property type="molecule type" value="Genomic_DNA"/>
</dbReference>
<dbReference type="Proteomes" id="UP000758603">
    <property type="component" value="Unassembled WGS sequence"/>
</dbReference>
<feature type="active site" description="Proton donor/acceptor" evidence="11">
    <location>
        <position position="196"/>
    </location>
</feature>
<dbReference type="SUPFAM" id="SSF53474">
    <property type="entry name" value="alpha/beta-Hydrolases"/>
    <property type="match status" value="1"/>
</dbReference>
<dbReference type="PANTHER" id="PTHR48250:SF3">
    <property type="entry name" value="CUTINASE 1-RELATED"/>
    <property type="match status" value="1"/>
</dbReference>
<evidence type="ECO:0000256" key="2">
    <source>
        <dbReference type="ARBA" id="ARBA00007534"/>
    </source>
</evidence>
<dbReference type="Pfam" id="PF01083">
    <property type="entry name" value="Cutinase"/>
    <property type="match status" value="1"/>
</dbReference>
<proteinExistence type="inferred from homology"/>